<protein>
    <submittedName>
        <fullName evidence="1">Uncharacterized protein</fullName>
    </submittedName>
</protein>
<dbReference type="EMBL" id="KL142369">
    <property type="protein sequence ID" value="KDR83073.1"/>
    <property type="molecule type" value="Genomic_DNA"/>
</dbReference>
<reference evidence="2" key="1">
    <citation type="journal article" date="2014" name="Proc. Natl. Acad. Sci. U.S.A.">
        <title>Extensive sampling of basidiomycete genomes demonstrates inadequacy of the white-rot/brown-rot paradigm for wood decay fungi.</title>
        <authorList>
            <person name="Riley R."/>
            <person name="Salamov A.A."/>
            <person name="Brown D.W."/>
            <person name="Nagy L.G."/>
            <person name="Floudas D."/>
            <person name="Held B.W."/>
            <person name="Levasseur A."/>
            <person name="Lombard V."/>
            <person name="Morin E."/>
            <person name="Otillar R."/>
            <person name="Lindquist E.A."/>
            <person name="Sun H."/>
            <person name="LaButti K.M."/>
            <person name="Schmutz J."/>
            <person name="Jabbour D."/>
            <person name="Luo H."/>
            <person name="Baker S.E."/>
            <person name="Pisabarro A.G."/>
            <person name="Walton J.D."/>
            <person name="Blanchette R.A."/>
            <person name="Henrissat B."/>
            <person name="Martin F."/>
            <person name="Cullen D."/>
            <person name="Hibbett D.S."/>
            <person name="Grigoriev I.V."/>
        </authorList>
    </citation>
    <scope>NUCLEOTIDE SEQUENCE [LARGE SCALE GENOMIC DNA]</scope>
    <source>
        <strain evidence="2">CBS 339.88</strain>
    </source>
</reference>
<evidence type="ECO:0000313" key="2">
    <source>
        <dbReference type="Proteomes" id="UP000027222"/>
    </source>
</evidence>
<sequence>MTSLLPMHYKPHHSKLPASERCERFRAMTLACLKVLLATKMWCGTSPVALILYFCSIIHHESR</sequence>
<evidence type="ECO:0000313" key="1">
    <source>
        <dbReference type="EMBL" id="KDR83073.1"/>
    </source>
</evidence>
<gene>
    <name evidence="1" type="ORF">GALMADRAFT_869162</name>
</gene>
<dbReference type="HOGENOM" id="CLU_2885938_0_0_1"/>
<proteinExistence type="predicted"/>
<dbReference type="AlphaFoldDB" id="A0A067TVQ8"/>
<organism evidence="1 2">
    <name type="scientific">Galerina marginata (strain CBS 339.88)</name>
    <dbReference type="NCBI Taxonomy" id="685588"/>
    <lineage>
        <taxon>Eukaryota</taxon>
        <taxon>Fungi</taxon>
        <taxon>Dikarya</taxon>
        <taxon>Basidiomycota</taxon>
        <taxon>Agaricomycotina</taxon>
        <taxon>Agaricomycetes</taxon>
        <taxon>Agaricomycetidae</taxon>
        <taxon>Agaricales</taxon>
        <taxon>Agaricineae</taxon>
        <taxon>Strophariaceae</taxon>
        <taxon>Galerina</taxon>
    </lineage>
</organism>
<dbReference type="Proteomes" id="UP000027222">
    <property type="component" value="Unassembled WGS sequence"/>
</dbReference>
<name>A0A067TVQ8_GALM3</name>
<keyword evidence="2" id="KW-1185">Reference proteome</keyword>
<accession>A0A067TVQ8</accession>